<dbReference type="PROSITE" id="PS00194">
    <property type="entry name" value="THIOREDOXIN_1"/>
    <property type="match status" value="1"/>
</dbReference>
<dbReference type="PANTHER" id="PTHR42852:SF6">
    <property type="entry name" value="THIOL:DISULFIDE INTERCHANGE PROTEIN DSBE"/>
    <property type="match status" value="1"/>
</dbReference>
<dbReference type="EMBL" id="BART01027932">
    <property type="protein sequence ID" value="GAG99056.1"/>
    <property type="molecule type" value="Genomic_DNA"/>
</dbReference>
<dbReference type="InterPro" id="IPR050553">
    <property type="entry name" value="Thioredoxin_ResA/DsbE_sf"/>
</dbReference>
<dbReference type="CDD" id="cd02966">
    <property type="entry name" value="TlpA_like_family"/>
    <property type="match status" value="1"/>
</dbReference>
<gene>
    <name evidence="6" type="ORF">S01H4_49386</name>
</gene>
<keyword evidence="3" id="KW-1015">Disulfide bond</keyword>
<organism evidence="6">
    <name type="scientific">marine sediment metagenome</name>
    <dbReference type="NCBI Taxonomy" id="412755"/>
    <lineage>
        <taxon>unclassified sequences</taxon>
        <taxon>metagenomes</taxon>
        <taxon>ecological metagenomes</taxon>
    </lineage>
</organism>
<evidence type="ECO:0000256" key="3">
    <source>
        <dbReference type="ARBA" id="ARBA00023157"/>
    </source>
</evidence>
<dbReference type="InterPro" id="IPR017937">
    <property type="entry name" value="Thioredoxin_CS"/>
</dbReference>
<dbReference type="PROSITE" id="PS51352">
    <property type="entry name" value="THIOREDOXIN_2"/>
    <property type="match status" value="1"/>
</dbReference>
<dbReference type="Pfam" id="PF00578">
    <property type="entry name" value="AhpC-TSA"/>
    <property type="match status" value="1"/>
</dbReference>
<name>X1DRP2_9ZZZZ</name>
<dbReference type="GO" id="GO:0016491">
    <property type="term" value="F:oxidoreductase activity"/>
    <property type="evidence" value="ECO:0007669"/>
    <property type="project" value="InterPro"/>
</dbReference>
<dbReference type="GO" id="GO:0016209">
    <property type="term" value="F:antioxidant activity"/>
    <property type="evidence" value="ECO:0007669"/>
    <property type="project" value="InterPro"/>
</dbReference>
<evidence type="ECO:0000256" key="2">
    <source>
        <dbReference type="ARBA" id="ARBA00022748"/>
    </source>
</evidence>
<dbReference type="InterPro" id="IPR000866">
    <property type="entry name" value="AhpC/TSA"/>
</dbReference>
<dbReference type="InterPro" id="IPR013766">
    <property type="entry name" value="Thioredoxin_domain"/>
</dbReference>
<dbReference type="GO" id="GO:0030313">
    <property type="term" value="C:cell envelope"/>
    <property type="evidence" value="ECO:0007669"/>
    <property type="project" value="UniProtKB-SubCell"/>
</dbReference>
<comment type="caution">
    <text evidence="6">The sequence shown here is derived from an EMBL/GenBank/DDBJ whole genome shotgun (WGS) entry which is preliminary data.</text>
</comment>
<feature type="domain" description="Thioredoxin" evidence="5">
    <location>
        <begin position="1"/>
        <end position="146"/>
    </location>
</feature>
<protein>
    <recommendedName>
        <fullName evidence="5">Thioredoxin domain-containing protein</fullName>
    </recommendedName>
</protein>
<evidence type="ECO:0000313" key="6">
    <source>
        <dbReference type="EMBL" id="GAG99056.1"/>
    </source>
</evidence>
<evidence type="ECO:0000259" key="5">
    <source>
        <dbReference type="PROSITE" id="PS51352"/>
    </source>
</evidence>
<proteinExistence type="predicted"/>
<sequence length="146" mass="16294">LNIGDIAPELVYESPEGKDIALSSLRGQMVLIDFWAAWCGPCRKENPSLVKAYNTFKDSSFMNGKGFTIYSVSLDRSKESWVKAIEADKLSWPSHVSDLLYWQSKAAETYGIMGIPDNFLIDGDGVIIAKYLRGESLHAKLSELQK</sequence>
<reference evidence="6" key="1">
    <citation type="journal article" date="2014" name="Front. Microbiol.">
        <title>High frequency of phylogenetically diverse reductive dehalogenase-homologous genes in deep subseafloor sedimentary metagenomes.</title>
        <authorList>
            <person name="Kawai M."/>
            <person name="Futagami T."/>
            <person name="Toyoda A."/>
            <person name="Takaki Y."/>
            <person name="Nishi S."/>
            <person name="Hori S."/>
            <person name="Arai W."/>
            <person name="Tsubouchi T."/>
            <person name="Morono Y."/>
            <person name="Uchiyama I."/>
            <person name="Ito T."/>
            <person name="Fujiyama A."/>
            <person name="Inagaki F."/>
            <person name="Takami H."/>
        </authorList>
    </citation>
    <scope>NUCLEOTIDE SEQUENCE</scope>
    <source>
        <strain evidence="6">Expedition CK06-06</strain>
    </source>
</reference>
<accession>X1DRP2</accession>
<dbReference type="PANTHER" id="PTHR42852">
    <property type="entry name" value="THIOL:DISULFIDE INTERCHANGE PROTEIN DSBE"/>
    <property type="match status" value="1"/>
</dbReference>
<evidence type="ECO:0000256" key="1">
    <source>
        <dbReference type="ARBA" id="ARBA00004196"/>
    </source>
</evidence>
<dbReference type="SUPFAM" id="SSF52833">
    <property type="entry name" value="Thioredoxin-like"/>
    <property type="match status" value="1"/>
</dbReference>
<keyword evidence="4" id="KW-0676">Redox-active center</keyword>
<dbReference type="GO" id="GO:0017004">
    <property type="term" value="P:cytochrome complex assembly"/>
    <property type="evidence" value="ECO:0007669"/>
    <property type="project" value="UniProtKB-KW"/>
</dbReference>
<comment type="subcellular location">
    <subcellularLocation>
        <location evidence="1">Cell envelope</location>
    </subcellularLocation>
</comment>
<dbReference type="Gene3D" id="3.40.30.10">
    <property type="entry name" value="Glutaredoxin"/>
    <property type="match status" value="1"/>
</dbReference>
<dbReference type="InterPro" id="IPR036249">
    <property type="entry name" value="Thioredoxin-like_sf"/>
</dbReference>
<evidence type="ECO:0000256" key="4">
    <source>
        <dbReference type="ARBA" id="ARBA00023284"/>
    </source>
</evidence>
<dbReference type="AlphaFoldDB" id="X1DRP2"/>
<feature type="non-terminal residue" evidence="6">
    <location>
        <position position="1"/>
    </location>
</feature>
<keyword evidence="2" id="KW-0201">Cytochrome c-type biogenesis</keyword>